<feature type="domain" description="Protein-glutamine gamma-glutamyltransferase-like C-terminal" evidence="3">
    <location>
        <begin position="38"/>
        <end position="113"/>
    </location>
</feature>
<protein>
    <submittedName>
        <fullName evidence="4">DUF4129 domain-containing protein</fullName>
    </submittedName>
</protein>
<organism evidence="4 5">
    <name type="scientific">Nocardia huaxiensis</name>
    <dbReference type="NCBI Taxonomy" id="2755382"/>
    <lineage>
        <taxon>Bacteria</taxon>
        <taxon>Bacillati</taxon>
        <taxon>Actinomycetota</taxon>
        <taxon>Actinomycetes</taxon>
        <taxon>Mycobacteriales</taxon>
        <taxon>Nocardiaceae</taxon>
        <taxon>Nocardia</taxon>
    </lineage>
</organism>
<evidence type="ECO:0000313" key="5">
    <source>
        <dbReference type="Proteomes" id="UP000515512"/>
    </source>
</evidence>
<feature type="compositionally biased region" description="Basic and acidic residues" evidence="1">
    <location>
        <begin position="50"/>
        <end position="61"/>
    </location>
</feature>
<reference evidence="4 5" key="1">
    <citation type="submission" date="2020-07" db="EMBL/GenBank/DDBJ databases">
        <authorList>
            <person name="Zhuang K."/>
            <person name="Ran Y."/>
        </authorList>
    </citation>
    <scope>NUCLEOTIDE SEQUENCE [LARGE SCALE GENOMIC DNA]</scope>
    <source>
        <strain evidence="4 5">WCH-YHL-001</strain>
    </source>
</reference>
<sequence length="352" mass="38360">MTQPPVPPTPDLGPAADHRAASEYAAQRQDFATALRERYRAVTRGLEQHGVLEEQRGRTARETAQAAATALGGQEQGAAAAELPSAAHSFDEIVYGGRHATEGEYRRLEQADRFSVAPAPKRAPAEIAEKRRRTRTPKKAREKRTRERMEWPPFLSDWRFWAGAGAILGAFLLIYILTHIGTPPDVTPPDTTDLPDAPDAPERPDLDEPDYGEGSDSIFRKGSWAAFGGLQLLIAWGVVLVWRGRRRGAVVGEARPVEAPANELLAGQAGLYRKSRDHDHVAAKLRAAALRRLRPALNVTADTSPDMVTMAVATRTGAAPALVHAALYEPVTDQATLETVAAQLEWIESEVL</sequence>
<proteinExistence type="predicted"/>
<keyword evidence="2" id="KW-0472">Membrane</keyword>
<feature type="region of interest" description="Disordered" evidence="1">
    <location>
        <begin position="1"/>
        <end position="24"/>
    </location>
</feature>
<dbReference type="Pfam" id="PF13559">
    <property type="entry name" value="DUF4129"/>
    <property type="match status" value="1"/>
</dbReference>
<keyword evidence="5" id="KW-1185">Reference proteome</keyword>
<evidence type="ECO:0000313" key="4">
    <source>
        <dbReference type="EMBL" id="QLY31091.1"/>
    </source>
</evidence>
<evidence type="ECO:0000256" key="2">
    <source>
        <dbReference type="SAM" id="Phobius"/>
    </source>
</evidence>
<feature type="compositionally biased region" description="Pro residues" evidence="1">
    <location>
        <begin position="1"/>
        <end position="11"/>
    </location>
</feature>
<dbReference type="KEGG" id="nhu:H0264_01445"/>
<feature type="region of interest" description="Disordered" evidence="1">
    <location>
        <begin position="114"/>
        <end position="145"/>
    </location>
</feature>
<feature type="compositionally biased region" description="Low complexity" evidence="1">
    <location>
        <begin position="62"/>
        <end position="83"/>
    </location>
</feature>
<keyword evidence="2" id="KW-1133">Transmembrane helix</keyword>
<evidence type="ECO:0000256" key="1">
    <source>
        <dbReference type="SAM" id="MobiDB-lite"/>
    </source>
</evidence>
<feature type="region of interest" description="Disordered" evidence="1">
    <location>
        <begin position="184"/>
        <end position="213"/>
    </location>
</feature>
<dbReference type="Proteomes" id="UP000515512">
    <property type="component" value="Chromosome"/>
</dbReference>
<feature type="region of interest" description="Disordered" evidence="1">
    <location>
        <begin position="50"/>
        <end position="83"/>
    </location>
</feature>
<dbReference type="EMBL" id="CP059399">
    <property type="protein sequence ID" value="QLY31091.1"/>
    <property type="molecule type" value="Genomic_DNA"/>
</dbReference>
<accession>A0A7D6VBD5</accession>
<evidence type="ECO:0000259" key="3">
    <source>
        <dbReference type="Pfam" id="PF13559"/>
    </source>
</evidence>
<feature type="compositionally biased region" description="Low complexity" evidence="1">
    <location>
        <begin position="184"/>
        <end position="197"/>
    </location>
</feature>
<dbReference type="AlphaFoldDB" id="A0A7D6VBD5"/>
<name>A0A7D6VBD5_9NOCA</name>
<gene>
    <name evidence="4" type="ORF">H0264_01445</name>
</gene>
<feature type="transmembrane region" description="Helical" evidence="2">
    <location>
        <begin position="224"/>
        <end position="242"/>
    </location>
</feature>
<dbReference type="InterPro" id="IPR025403">
    <property type="entry name" value="TgpA-like_C"/>
</dbReference>
<feature type="compositionally biased region" description="Basic residues" evidence="1">
    <location>
        <begin position="130"/>
        <end position="143"/>
    </location>
</feature>
<feature type="transmembrane region" description="Helical" evidence="2">
    <location>
        <begin position="158"/>
        <end position="178"/>
    </location>
</feature>
<keyword evidence="2" id="KW-0812">Transmembrane</keyword>
<dbReference type="RefSeq" id="WP_181582288.1">
    <property type="nucleotide sequence ID" value="NZ_CP059399.1"/>
</dbReference>